<name>A0AAN4ZJW6_9BILA</name>
<gene>
    <name evidence="1" type="ORF">PMAYCL1PPCAC_09672</name>
</gene>
<protein>
    <submittedName>
        <fullName evidence="1">Uncharacterized protein</fullName>
    </submittedName>
</protein>
<evidence type="ECO:0000313" key="1">
    <source>
        <dbReference type="EMBL" id="GMR39477.1"/>
    </source>
</evidence>
<dbReference type="AlphaFoldDB" id="A0AAN4ZJW6"/>
<dbReference type="EMBL" id="BTRK01000002">
    <property type="protein sequence ID" value="GMR39477.1"/>
    <property type="molecule type" value="Genomic_DNA"/>
</dbReference>
<dbReference type="Proteomes" id="UP001328107">
    <property type="component" value="Unassembled WGS sequence"/>
</dbReference>
<feature type="non-terminal residue" evidence="1">
    <location>
        <position position="1"/>
    </location>
</feature>
<organism evidence="1 2">
    <name type="scientific">Pristionchus mayeri</name>
    <dbReference type="NCBI Taxonomy" id="1317129"/>
    <lineage>
        <taxon>Eukaryota</taxon>
        <taxon>Metazoa</taxon>
        <taxon>Ecdysozoa</taxon>
        <taxon>Nematoda</taxon>
        <taxon>Chromadorea</taxon>
        <taxon>Rhabditida</taxon>
        <taxon>Rhabditina</taxon>
        <taxon>Diplogasteromorpha</taxon>
        <taxon>Diplogasteroidea</taxon>
        <taxon>Neodiplogasteridae</taxon>
        <taxon>Pristionchus</taxon>
    </lineage>
</organism>
<dbReference type="PANTHER" id="PTHR35180:SF4">
    <property type="entry name" value="PROTEIN CBG06219"/>
    <property type="match status" value="1"/>
</dbReference>
<evidence type="ECO:0000313" key="2">
    <source>
        <dbReference type="Proteomes" id="UP001328107"/>
    </source>
</evidence>
<proteinExistence type="predicted"/>
<accession>A0AAN4ZJW6</accession>
<comment type="caution">
    <text evidence="1">The sequence shown here is derived from an EMBL/GenBank/DDBJ whole genome shotgun (WGS) entry which is preliminary data.</text>
</comment>
<sequence>FQMCEWRGLAPHCGSNDCPEGSTEIARVEQSIDSIPEFGPSCSFGTKTLCCLSEAVRKDPERGIANRLNLRITVTTEW</sequence>
<reference evidence="2" key="1">
    <citation type="submission" date="2022-10" db="EMBL/GenBank/DDBJ databases">
        <title>Genome assembly of Pristionchus species.</title>
        <authorList>
            <person name="Yoshida K."/>
            <person name="Sommer R.J."/>
        </authorList>
    </citation>
    <scope>NUCLEOTIDE SEQUENCE [LARGE SCALE GENOMIC DNA]</scope>
    <source>
        <strain evidence="2">RS5460</strain>
    </source>
</reference>
<keyword evidence="2" id="KW-1185">Reference proteome</keyword>
<dbReference type="PANTHER" id="PTHR35180">
    <property type="entry name" value="PROTEIN CBG06219"/>
    <property type="match status" value="1"/>
</dbReference>